<evidence type="ECO:0000256" key="2">
    <source>
        <dbReference type="ARBA" id="ARBA00022475"/>
    </source>
</evidence>
<feature type="chain" id="PRO_5040151133" evidence="10">
    <location>
        <begin position="18"/>
        <end position="87"/>
    </location>
</feature>
<organism evidence="11 12">
    <name type="scientific">Nezara viridula</name>
    <name type="common">Southern green stink bug</name>
    <name type="synonym">Cimex viridulus</name>
    <dbReference type="NCBI Taxonomy" id="85310"/>
    <lineage>
        <taxon>Eukaryota</taxon>
        <taxon>Metazoa</taxon>
        <taxon>Ecdysozoa</taxon>
        <taxon>Arthropoda</taxon>
        <taxon>Hexapoda</taxon>
        <taxon>Insecta</taxon>
        <taxon>Pterygota</taxon>
        <taxon>Neoptera</taxon>
        <taxon>Paraneoptera</taxon>
        <taxon>Hemiptera</taxon>
        <taxon>Heteroptera</taxon>
        <taxon>Panheteroptera</taxon>
        <taxon>Pentatomomorpha</taxon>
        <taxon>Pentatomoidea</taxon>
        <taxon>Pentatomidae</taxon>
        <taxon>Pentatominae</taxon>
        <taxon>Nezara</taxon>
    </lineage>
</organism>
<evidence type="ECO:0000256" key="7">
    <source>
        <dbReference type="ARBA" id="ARBA00023136"/>
    </source>
</evidence>
<evidence type="ECO:0000256" key="1">
    <source>
        <dbReference type="ARBA" id="ARBA00004651"/>
    </source>
</evidence>
<evidence type="ECO:0000256" key="3">
    <source>
        <dbReference type="ARBA" id="ARBA00022606"/>
    </source>
</evidence>
<evidence type="ECO:0000256" key="6">
    <source>
        <dbReference type="ARBA" id="ARBA00022989"/>
    </source>
</evidence>
<protein>
    <submittedName>
        <fullName evidence="11">Uncharacterized protein</fullName>
    </submittedName>
</protein>
<name>A0A9P0DZF7_NEZVI</name>
<keyword evidence="3" id="KW-0716">Sensory transduction</keyword>
<proteinExistence type="predicted"/>
<evidence type="ECO:0000313" key="11">
    <source>
        <dbReference type="EMBL" id="CAH1390939.1"/>
    </source>
</evidence>
<gene>
    <name evidence="11" type="ORF">NEZAVI_LOCUS2046</name>
</gene>
<dbReference type="EMBL" id="OV725077">
    <property type="protein sequence ID" value="CAH1390939.1"/>
    <property type="molecule type" value="Genomic_DNA"/>
</dbReference>
<evidence type="ECO:0000256" key="10">
    <source>
        <dbReference type="SAM" id="SignalP"/>
    </source>
</evidence>
<dbReference type="Pfam" id="PF02949">
    <property type="entry name" value="7tm_6"/>
    <property type="match status" value="1"/>
</dbReference>
<keyword evidence="10" id="KW-0732">Signal</keyword>
<comment type="subcellular location">
    <subcellularLocation>
        <location evidence="1">Cell membrane</location>
        <topology evidence="1">Multi-pass membrane protein</topology>
    </subcellularLocation>
</comment>
<keyword evidence="7" id="KW-0472">Membrane</keyword>
<keyword evidence="5" id="KW-0552">Olfaction</keyword>
<keyword evidence="6" id="KW-1133">Transmembrane helix</keyword>
<evidence type="ECO:0000256" key="8">
    <source>
        <dbReference type="ARBA" id="ARBA00023170"/>
    </source>
</evidence>
<keyword evidence="4" id="KW-0812">Transmembrane</keyword>
<dbReference type="PANTHER" id="PTHR21137:SF35">
    <property type="entry name" value="ODORANT RECEPTOR 19A-RELATED"/>
    <property type="match status" value="1"/>
</dbReference>
<dbReference type="GO" id="GO:0007165">
    <property type="term" value="P:signal transduction"/>
    <property type="evidence" value="ECO:0007669"/>
    <property type="project" value="UniProtKB-KW"/>
</dbReference>
<evidence type="ECO:0000313" key="12">
    <source>
        <dbReference type="Proteomes" id="UP001152798"/>
    </source>
</evidence>
<dbReference type="AlphaFoldDB" id="A0A9P0DZF7"/>
<sequence length="87" mass="10352">MMAIILFLFCYIGESLENTNNEVFEALYDVPWYEEGPKIRKHLTMMIRQARKPFVINYHGMSNLNLHSFMQVLNTSYSYFMVLKSTM</sequence>
<evidence type="ECO:0000256" key="9">
    <source>
        <dbReference type="ARBA" id="ARBA00023224"/>
    </source>
</evidence>
<feature type="signal peptide" evidence="10">
    <location>
        <begin position="1"/>
        <end position="17"/>
    </location>
</feature>
<accession>A0A9P0DZF7</accession>
<keyword evidence="2" id="KW-1003">Cell membrane</keyword>
<dbReference type="GO" id="GO:0004984">
    <property type="term" value="F:olfactory receptor activity"/>
    <property type="evidence" value="ECO:0007669"/>
    <property type="project" value="InterPro"/>
</dbReference>
<keyword evidence="12" id="KW-1185">Reference proteome</keyword>
<dbReference type="GO" id="GO:0005886">
    <property type="term" value="C:plasma membrane"/>
    <property type="evidence" value="ECO:0007669"/>
    <property type="project" value="UniProtKB-SubCell"/>
</dbReference>
<dbReference type="GO" id="GO:0005549">
    <property type="term" value="F:odorant binding"/>
    <property type="evidence" value="ECO:0007669"/>
    <property type="project" value="InterPro"/>
</dbReference>
<keyword evidence="8" id="KW-0675">Receptor</keyword>
<evidence type="ECO:0000256" key="5">
    <source>
        <dbReference type="ARBA" id="ARBA00022725"/>
    </source>
</evidence>
<dbReference type="OrthoDB" id="6627700at2759"/>
<dbReference type="Proteomes" id="UP001152798">
    <property type="component" value="Chromosome 1"/>
</dbReference>
<dbReference type="PANTHER" id="PTHR21137">
    <property type="entry name" value="ODORANT RECEPTOR"/>
    <property type="match status" value="1"/>
</dbReference>
<dbReference type="InterPro" id="IPR004117">
    <property type="entry name" value="7tm6_olfct_rcpt"/>
</dbReference>
<evidence type="ECO:0000256" key="4">
    <source>
        <dbReference type="ARBA" id="ARBA00022692"/>
    </source>
</evidence>
<reference evidence="11" key="1">
    <citation type="submission" date="2022-01" db="EMBL/GenBank/DDBJ databases">
        <authorList>
            <person name="King R."/>
        </authorList>
    </citation>
    <scope>NUCLEOTIDE SEQUENCE</scope>
</reference>
<keyword evidence="9" id="KW-0807">Transducer</keyword>